<feature type="modified residue" description="4-aspartylphosphate" evidence="4">
    <location>
        <position position="52"/>
    </location>
</feature>
<dbReference type="PROSITE" id="PS50110">
    <property type="entry name" value="RESPONSE_REGULATORY"/>
    <property type="match status" value="1"/>
</dbReference>
<organism evidence="7 8">
    <name type="scientific">Candidatus Segetimicrobium genomatis</name>
    <dbReference type="NCBI Taxonomy" id="2569760"/>
    <lineage>
        <taxon>Bacteria</taxon>
        <taxon>Bacillati</taxon>
        <taxon>Candidatus Sysuimicrobiota</taxon>
        <taxon>Candidatus Sysuimicrobiia</taxon>
        <taxon>Candidatus Sysuimicrobiales</taxon>
        <taxon>Candidatus Segetimicrobiaceae</taxon>
        <taxon>Candidatus Segetimicrobium</taxon>
    </lineage>
</organism>
<gene>
    <name evidence="7" type="ORF">E6G99_04625</name>
</gene>
<sequence>MRVLIVADDVRARTGLVELLSRQPDVTVDEAAPDAFLLGPADTFGQDVIVWDLGSGAVQTPAGLPALQDLDAPVIVLGDNDTRISEAVTAGARGALSRDVSGPALLAALRAVMEGLVAIDPAFAPAIAPGRSEDPDISVEELTPREQQVLQWLAGGLSNRQIASQLGISEHTVKFHVGAIFSKLGAHGRTEAVTKAARLGLIVL</sequence>
<evidence type="ECO:0000313" key="7">
    <source>
        <dbReference type="EMBL" id="TMJ08341.1"/>
    </source>
</evidence>
<dbReference type="InterPro" id="IPR036388">
    <property type="entry name" value="WH-like_DNA-bd_sf"/>
</dbReference>
<dbReference type="PROSITE" id="PS00622">
    <property type="entry name" value="HTH_LUXR_1"/>
    <property type="match status" value="1"/>
</dbReference>
<dbReference type="Pfam" id="PF00196">
    <property type="entry name" value="GerE"/>
    <property type="match status" value="1"/>
</dbReference>
<evidence type="ECO:0000256" key="1">
    <source>
        <dbReference type="ARBA" id="ARBA00023015"/>
    </source>
</evidence>
<dbReference type="Proteomes" id="UP000318661">
    <property type="component" value="Unassembled WGS sequence"/>
</dbReference>
<dbReference type="InterPro" id="IPR001789">
    <property type="entry name" value="Sig_transdc_resp-reg_receiver"/>
</dbReference>
<evidence type="ECO:0000259" key="6">
    <source>
        <dbReference type="PROSITE" id="PS50110"/>
    </source>
</evidence>
<evidence type="ECO:0000256" key="2">
    <source>
        <dbReference type="ARBA" id="ARBA00023125"/>
    </source>
</evidence>
<keyword evidence="1" id="KW-0805">Transcription regulation</keyword>
<dbReference type="SMART" id="SM00421">
    <property type="entry name" value="HTH_LUXR"/>
    <property type="match status" value="1"/>
</dbReference>
<dbReference type="GO" id="GO:0000160">
    <property type="term" value="P:phosphorelay signal transduction system"/>
    <property type="evidence" value="ECO:0007669"/>
    <property type="project" value="InterPro"/>
</dbReference>
<dbReference type="InterPro" id="IPR000792">
    <property type="entry name" value="Tscrpt_reg_LuxR_C"/>
</dbReference>
<proteinExistence type="predicted"/>
<accession>A0A537LK07</accession>
<feature type="domain" description="Response regulatory" evidence="6">
    <location>
        <begin position="2"/>
        <end position="113"/>
    </location>
</feature>
<dbReference type="InterPro" id="IPR016032">
    <property type="entry name" value="Sig_transdc_resp-reg_C-effctor"/>
</dbReference>
<dbReference type="SUPFAM" id="SSF46894">
    <property type="entry name" value="C-terminal effector domain of the bipartite response regulators"/>
    <property type="match status" value="1"/>
</dbReference>
<protein>
    <submittedName>
        <fullName evidence="7">Response regulator transcription factor</fullName>
    </submittedName>
</protein>
<keyword evidence="4" id="KW-0597">Phosphoprotein</keyword>
<dbReference type="Gene3D" id="3.40.50.2300">
    <property type="match status" value="1"/>
</dbReference>
<dbReference type="EMBL" id="VBAJ01000108">
    <property type="protein sequence ID" value="TMJ08341.1"/>
    <property type="molecule type" value="Genomic_DNA"/>
</dbReference>
<dbReference type="PANTHER" id="PTHR44688:SF25">
    <property type="entry name" value="HTH LUXR-TYPE DOMAIN-CONTAINING PROTEIN"/>
    <property type="match status" value="1"/>
</dbReference>
<dbReference type="AlphaFoldDB" id="A0A537LK07"/>
<dbReference type="CDD" id="cd06170">
    <property type="entry name" value="LuxR_C_like"/>
    <property type="match status" value="1"/>
</dbReference>
<dbReference type="GO" id="GO:0006355">
    <property type="term" value="P:regulation of DNA-templated transcription"/>
    <property type="evidence" value="ECO:0007669"/>
    <property type="project" value="InterPro"/>
</dbReference>
<dbReference type="PROSITE" id="PS50043">
    <property type="entry name" value="HTH_LUXR_2"/>
    <property type="match status" value="1"/>
</dbReference>
<feature type="domain" description="HTH luxR-type" evidence="5">
    <location>
        <begin position="135"/>
        <end position="200"/>
    </location>
</feature>
<reference evidence="7 8" key="1">
    <citation type="journal article" date="2019" name="Nat. Microbiol.">
        <title>Mediterranean grassland soil C-N compound turnover is dependent on rainfall and depth, and is mediated by genomically divergent microorganisms.</title>
        <authorList>
            <person name="Diamond S."/>
            <person name="Andeer P.F."/>
            <person name="Li Z."/>
            <person name="Crits-Christoph A."/>
            <person name="Burstein D."/>
            <person name="Anantharaman K."/>
            <person name="Lane K.R."/>
            <person name="Thomas B.C."/>
            <person name="Pan C."/>
            <person name="Northen T.R."/>
            <person name="Banfield J.F."/>
        </authorList>
    </citation>
    <scope>NUCLEOTIDE SEQUENCE [LARGE SCALE GENOMIC DNA]</scope>
    <source>
        <strain evidence="7">NP_2</strain>
    </source>
</reference>
<comment type="caution">
    <text evidence="7">The sequence shown here is derived from an EMBL/GenBank/DDBJ whole genome shotgun (WGS) entry which is preliminary data.</text>
</comment>
<name>A0A537LK07_9BACT</name>
<dbReference type="PANTHER" id="PTHR44688">
    <property type="entry name" value="DNA-BINDING TRANSCRIPTIONAL ACTIVATOR DEVR_DOSR"/>
    <property type="match status" value="1"/>
</dbReference>
<dbReference type="PRINTS" id="PR00038">
    <property type="entry name" value="HTHLUXR"/>
</dbReference>
<dbReference type="SUPFAM" id="SSF52172">
    <property type="entry name" value="CheY-like"/>
    <property type="match status" value="1"/>
</dbReference>
<evidence type="ECO:0000256" key="4">
    <source>
        <dbReference type="PROSITE-ProRule" id="PRU00169"/>
    </source>
</evidence>
<dbReference type="InterPro" id="IPR011006">
    <property type="entry name" value="CheY-like_superfamily"/>
</dbReference>
<evidence type="ECO:0000313" key="8">
    <source>
        <dbReference type="Proteomes" id="UP000318661"/>
    </source>
</evidence>
<keyword evidence="3" id="KW-0804">Transcription</keyword>
<evidence type="ECO:0000259" key="5">
    <source>
        <dbReference type="PROSITE" id="PS50043"/>
    </source>
</evidence>
<dbReference type="GO" id="GO:0003677">
    <property type="term" value="F:DNA binding"/>
    <property type="evidence" value="ECO:0007669"/>
    <property type="project" value="UniProtKB-KW"/>
</dbReference>
<keyword evidence="2" id="KW-0238">DNA-binding</keyword>
<dbReference type="Gene3D" id="1.10.10.10">
    <property type="entry name" value="Winged helix-like DNA-binding domain superfamily/Winged helix DNA-binding domain"/>
    <property type="match status" value="1"/>
</dbReference>
<evidence type="ECO:0000256" key="3">
    <source>
        <dbReference type="ARBA" id="ARBA00023163"/>
    </source>
</evidence>